<feature type="region of interest" description="Disordered" evidence="1">
    <location>
        <begin position="1"/>
        <end position="35"/>
    </location>
</feature>
<feature type="region of interest" description="Disordered" evidence="1">
    <location>
        <begin position="97"/>
        <end position="152"/>
    </location>
</feature>
<comment type="caution">
    <text evidence="2">The sequence shown here is derived from an EMBL/GenBank/DDBJ whole genome shotgun (WGS) entry which is preliminary data.</text>
</comment>
<dbReference type="OrthoDB" id="4837923at2759"/>
<gene>
    <name evidence="2" type="ORF">CRHIZ90672A_00016126</name>
</gene>
<name>A0A9N9V3X2_9HYPO</name>
<reference evidence="2" key="1">
    <citation type="submission" date="2021-10" db="EMBL/GenBank/DDBJ databases">
        <authorList>
            <person name="Piombo E."/>
        </authorList>
    </citation>
    <scope>NUCLEOTIDE SEQUENCE</scope>
</reference>
<keyword evidence="3" id="KW-1185">Reference proteome</keyword>
<feature type="compositionally biased region" description="Basic and acidic residues" evidence="1">
    <location>
        <begin position="7"/>
        <end position="22"/>
    </location>
</feature>
<feature type="compositionally biased region" description="Basic and acidic residues" evidence="1">
    <location>
        <begin position="139"/>
        <end position="148"/>
    </location>
</feature>
<protein>
    <submittedName>
        <fullName evidence="2">Uncharacterized protein</fullName>
    </submittedName>
</protein>
<organism evidence="2 3">
    <name type="scientific">Clonostachys rhizophaga</name>
    <dbReference type="NCBI Taxonomy" id="160324"/>
    <lineage>
        <taxon>Eukaryota</taxon>
        <taxon>Fungi</taxon>
        <taxon>Dikarya</taxon>
        <taxon>Ascomycota</taxon>
        <taxon>Pezizomycotina</taxon>
        <taxon>Sordariomycetes</taxon>
        <taxon>Hypocreomycetidae</taxon>
        <taxon>Hypocreales</taxon>
        <taxon>Bionectriaceae</taxon>
        <taxon>Clonostachys</taxon>
    </lineage>
</organism>
<dbReference type="AlphaFoldDB" id="A0A9N9V3X2"/>
<accession>A0A9N9V3X2</accession>
<proteinExistence type="predicted"/>
<evidence type="ECO:0000313" key="3">
    <source>
        <dbReference type="Proteomes" id="UP000696573"/>
    </source>
</evidence>
<sequence>MYLICDEDARQMGKKEPKETPKEPPALPKLDGDTILPPPAVVACPATTISHPKTSYTKLGPASNQIHTKTRDVEVTTTTTVISRQSIAEITWAQERHESTTRFGGQPFIDPSRRSSKASTKLRVLAPPGNEGVEFGITPKDRPEESRPDSGCGVITSFPKLSPRHCTNEWLIPRAKPKHVVETTDDLYQQGVDAHCGRSSRPSVAFIEDEPIKPPHCYRDLFQENPFCQESPDNLLVNNYENGSQIEMASGNPIVSASYRRRSCQGQIQHNVNDADSADGFVPALIEKIRKGGHRLFHRDRSHKSSENTDGGFHTPYNSPDIGLGYTKH</sequence>
<evidence type="ECO:0000256" key="1">
    <source>
        <dbReference type="SAM" id="MobiDB-lite"/>
    </source>
</evidence>
<evidence type="ECO:0000313" key="2">
    <source>
        <dbReference type="EMBL" id="CAH0014829.1"/>
    </source>
</evidence>
<dbReference type="Proteomes" id="UP000696573">
    <property type="component" value="Unassembled WGS sequence"/>
</dbReference>
<feature type="region of interest" description="Disordered" evidence="1">
    <location>
        <begin position="296"/>
        <end position="329"/>
    </location>
</feature>
<dbReference type="EMBL" id="CABFNQ020000438">
    <property type="protein sequence ID" value="CAH0014829.1"/>
    <property type="molecule type" value="Genomic_DNA"/>
</dbReference>